<dbReference type="Gene3D" id="3.40.50.720">
    <property type="entry name" value="NAD(P)-binding Rossmann-like Domain"/>
    <property type="match status" value="1"/>
</dbReference>
<evidence type="ECO:0000259" key="1">
    <source>
        <dbReference type="Pfam" id="PF22917"/>
    </source>
</evidence>
<dbReference type="InterPro" id="IPR036291">
    <property type="entry name" value="NAD(P)-bd_dom_sf"/>
</dbReference>
<dbReference type="OrthoDB" id="1731983at2759"/>
<sequence length="405" mass="45246">MPAAIVTGATGILGREIVAELGRHPDQWPTVHALSRSKKDVYPENVIHNHIDLTSNADEMANDMKVVHGEYLFFAAYLQKDTEQENWDVNGAMLDNFLKALVKTGASKKLRRIVLVTGAKQYGVHLGRPKNPMEESDPWLTSRSNGGDDYPPNFCYNQQSILHKFCKENSIEWTVTYPNDVIGVAKGNYMNLATSLGLYASVSKELGQDLTWPGSETFYTRFDSFTSSKLHAQFCLWAALEPRAANEAFNVVNGDAESWQNMWPKLASYFGIKVQADQFASSPKSPNNMDMDPAPPLSVLASAAGLVGSKVLEQSRVEQRIDLVKWSQRDDVKVAWERLAEREGLEKDSFEKATWGFLGFVFGRNFDIVISMSKARKAGWTGYVDTWDALEDVFGELKEVGVLAK</sequence>
<dbReference type="AlphaFoldDB" id="A0A517LQQ3"/>
<dbReference type="SUPFAM" id="SSF51735">
    <property type="entry name" value="NAD(P)-binding Rossmann-fold domains"/>
    <property type="match status" value="1"/>
</dbReference>
<proteinExistence type="predicted"/>
<organism evidence="2 3">
    <name type="scientific">Venturia effusa</name>
    <dbReference type="NCBI Taxonomy" id="50376"/>
    <lineage>
        <taxon>Eukaryota</taxon>
        <taxon>Fungi</taxon>
        <taxon>Dikarya</taxon>
        <taxon>Ascomycota</taxon>
        <taxon>Pezizomycotina</taxon>
        <taxon>Dothideomycetes</taxon>
        <taxon>Pleosporomycetidae</taxon>
        <taxon>Venturiales</taxon>
        <taxon>Venturiaceae</taxon>
        <taxon>Venturia</taxon>
    </lineage>
</organism>
<dbReference type="PANTHER" id="PTHR32487:SF0">
    <property type="entry name" value="3-OXO-DELTA(4,5)-STEROID 5-BETA-REDUCTASE"/>
    <property type="match status" value="1"/>
</dbReference>
<dbReference type="Pfam" id="PF22917">
    <property type="entry name" value="PRISE"/>
    <property type="match status" value="1"/>
</dbReference>
<dbReference type="InterPro" id="IPR055222">
    <property type="entry name" value="PRISE-like_Rossmann-fold"/>
</dbReference>
<evidence type="ECO:0000313" key="3">
    <source>
        <dbReference type="Proteomes" id="UP000316270"/>
    </source>
</evidence>
<dbReference type="CDD" id="cd08948">
    <property type="entry name" value="5beta-POR_like_SDR_a"/>
    <property type="match status" value="1"/>
</dbReference>
<dbReference type="EMBL" id="CP042203">
    <property type="protein sequence ID" value="QDS77978.1"/>
    <property type="molecule type" value="Genomic_DNA"/>
</dbReference>
<protein>
    <recommendedName>
        <fullName evidence="1">PRISE-like Rossmann-fold domain-containing protein</fullName>
    </recommendedName>
</protein>
<feature type="domain" description="PRISE-like Rossmann-fold" evidence="1">
    <location>
        <begin position="52"/>
        <end position="277"/>
    </location>
</feature>
<evidence type="ECO:0000313" key="2">
    <source>
        <dbReference type="EMBL" id="QDS77978.1"/>
    </source>
</evidence>
<gene>
    <name evidence="2" type="ORF">FKW77_001986</name>
</gene>
<dbReference type="STRING" id="50376.A0A517LQQ3"/>
<accession>A0A517LQQ3</accession>
<keyword evidence="3" id="KW-1185">Reference proteome</keyword>
<dbReference type="PANTHER" id="PTHR32487">
    <property type="entry name" value="3-OXO-DELTA(4,5)-STEROID 5-BETA-REDUCTASE"/>
    <property type="match status" value="1"/>
</dbReference>
<reference evidence="2 3" key="1">
    <citation type="submission" date="2019-07" db="EMBL/GenBank/DDBJ databases">
        <title>Finished genome of Venturia effusa.</title>
        <authorList>
            <person name="Young C.A."/>
            <person name="Cox M.P."/>
            <person name="Ganley A.R.D."/>
            <person name="David W.J."/>
        </authorList>
    </citation>
    <scope>NUCLEOTIDE SEQUENCE [LARGE SCALE GENOMIC DNA]</scope>
    <source>
        <strain evidence="3">albino</strain>
    </source>
</reference>
<name>A0A517LQQ3_9PEZI</name>
<dbReference type="Proteomes" id="UP000316270">
    <property type="component" value="Chromosome 19"/>
</dbReference>